<evidence type="ECO:0000313" key="2">
    <source>
        <dbReference type="Proteomes" id="UP000275267"/>
    </source>
</evidence>
<organism evidence="1 2">
    <name type="scientific">Panicum miliaceum</name>
    <name type="common">Proso millet</name>
    <name type="synonym">Broomcorn millet</name>
    <dbReference type="NCBI Taxonomy" id="4540"/>
    <lineage>
        <taxon>Eukaryota</taxon>
        <taxon>Viridiplantae</taxon>
        <taxon>Streptophyta</taxon>
        <taxon>Embryophyta</taxon>
        <taxon>Tracheophyta</taxon>
        <taxon>Spermatophyta</taxon>
        <taxon>Magnoliopsida</taxon>
        <taxon>Liliopsida</taxon>
        <taxon>Poales</taxon>
        <taxon>Poaceae</taxon>
        <taxon>PACMAD clade</taxon>
        <taxon>Panicoideae</taxon>
        <taxon>Panicodae</taxon>
        <taxon>Paniceae</taxon>
        <taxon>Panicinae</taxon>
        <taxon>Panicum</taxon>
        <taxon>Panicum sect. Panicum</taxon>
    </lineage>
</organism>
<dbReference type="OrthoDB" id="7832001at2759"/>
<proteinExistence type="predicted"/>
<dbReference type="PANTHER" id="PTHR43808:SF3">
    <property type="entry name" value="ACETYLORNITHINE DEACETYLASE"/>
    <property type="match status" value="1"/>
</dbReference>
<dbReference type="EMBL" id="PQIB02000007">
    <property type="protein sequence ID" value="RLN09680.1"/>
    <property type="molecule type" value="Genomic_DNA"/>
</dbReference>
<protein>
    <submittedName>
        <fullName evidence="1">Acetylornithine deacetylase</fullName>
    </submittedName>
</protein>
<dbReference type="InterPro" id="IPR050072">
    <property type="entry name" value="Peptidase_M20A"/>
</dbReference>
<dbReference type="AlphaFoldDB" id="A0A3L6RW60"/>
<dbReference type="PANTHER" id="PTHR43808">
    <property type="entry name" value="ACETYLORNITHINE DEACETYLASE"/>
    <property type="match status" value="1"/>
</dbReference>
<dbReference type="Proteomes" id="UP000275267">
    <property type="component" value="Unassembled WGS sequence"/>
</dbReference>
<comment type="caution">
    <text evidence="1">The sequence shown here is derived from an EMBL/GenBank/DDBJ whole genome shotgun (WGS) entry which is preliminary data.</text>
</comment>
<reference evidence="2" key="1">
    <citation type="journal article" date="2019" name="Nat. Commun.">
        <title>The genome of broomcorn millet.</title>
        <authorList>
            <person name="Zou C."/>
            <person name="Miki D."/>
            <person name="Li D."/>
            <person name="Tang Q."/>
            <person name="Xiao L."/>
            <person name="Rajput S."/>
            <person name="Deng P."/>
            <person name="Jia W."/>
            <person name="Huang R."/>
            <person name="Zhang M."/>
            <person name="Sun Y."/>
            <person name="Hu J."/>
            <person name="Fu X."/>
            <person name="Schnable P.S."/>
            <person name="Li F."/>
            <person name="Zhang H."/>
            <person name="Feng B."/>
            <person name="Zhu X."/>
            <person name="Liu R."/>
            <person name="Schnable J.C."/>
            <person name="Zhu J.-K."/>
            <person name="Zhang H."/>
        </authorList>
    </citation>
    <scope>NUCLEOTIDE SEQUENCE [LARGE SCALE GENOMIC DNA]</scope>
</reference>
<evidence type="ECO:0000313" key="1">
    <source>
        <dbReference type="EMBL" id="RLN09680.1"/>
    </source>
</evidence>
<dbReference type="SUPFAM" id="SSF53187">
    <property type="entry name" value="Zn-dependent exopeptidases"/>
    <property type="match status" value="1"/>
</dbReference>
<dbReference type="Gene3D" id="3.40.630.10">
    <property type="entry name" value="Zn peptidases"/>
    <property type="match status" value="1"/>
</dbReference>
<accession>A0A3L6RW60</accession>
<name>A0A3L6RW60_PANMI</name>
<sequence>MAPPAPAPLKDAVGGLDRDGFVALLSKLIGESARLQNDPPVHRPQEDLVARHVVDALRPFSTETGGGPLVVQKVSYAEGRSNVIVEYPGTVPGRVVSFVGMHMDVVPANPSEWHCND</sequence>
<dbReference type="STRING" id="4540.A0A3L6RW60"/>
<keyword evidence="2" id="KW-1185">Reference proteome</keyword>
<gene>
    <name evidence="1" type="ORF">C2845_PM11G29590</name>
</gene>